<dbReference type="AlphaFoldDB" id="D7BCS5"/>
<accession>D7BCS5</accession>
<protein>
    <submittedName>
        <fullName evidence="1">Uncharacterized protein</fullName>
    </submittedName>
</protein>
<dbReference type="Proteomes" id="UP000001916">
    <property type="component" value="Chromosome"/>
</dbReference>
<evidence type="ECO:0000313" key="2">
    <source>
        <dbReference type="Proteomes" id="UP000001916"/>
    </source>
</evidence>
<gene>
    <name evidence="1" type="ordered locus">Mesil_2814</name>
</gene>
<dbReference type="HOGENOM" id="CLU_1325078_0_0_0"/>
<organism evidence="1 2">
    <name type="scientific">Allomeiothermus silvanus (strain ATCC 700542 / DSM 9946 / NBRC 106475 / NCIMB 13440 / VI-R2)</name>
    <name type="common">Thermus silvanus</name>
    <dbReference type="NCBI Taxonomy" id="526227"/>
    <lineage>
        <taxon>Bacteria</taxon>
        <taxon>Thermotogati</taxon>
        <taxon>Deinococcota</taxon>
        <taxon>Deinococci</taxon>
        <taxon>Thermales</taxon>
        <taxon>Thermaceae</taxon>
        <taxon>Allomeiothermus</taxon>
    </lineage>
</organism>
<dbReference type="STRING" id="526227.Mesil_2814"/>
<proteinExistence type="predicted"/>
<dbReference type="KEGG" id="msv:Mesil_2814"/>
<sequence length="210" mass="23142">MVKDMVMVPSEDLTAGLSQAASLMDEGQELMHRMHELAEELRQVAAQLAQGIPAPAEAAQQLTQAAHAFEDWWRRAQKLVGGDLERSIPKVMQALEAHQQKLEMEIQRQKAMAVLEQVGSLSYGGKEEFMPLSEIQFEALGMLRALKGAEQLDDTALALAAGTHPYALLVRLIANPDLSDDDWQETYQAVKQSLGNELAVAAARGRLRLE</sequence>
<dbReference type="eggNOG" id="COG0457">
    <property type="taxonomic scope" value="Bacteria"/>
</dbReference>
<keyword evidence="2" id="KW-1185">Reference proteome</keyword>
<name>D7BCS5_ALLS1</name>
<reference evidence="1 2" key="1">
    <citation type="journal article" date="2010" name="Stand. Genomic Sci.">
        <title>Complete genome sequence of Meiothermus silvanus type strain (VI-R2).</title>
        <authorList>
            <person name="Sikorski J."/>
            <person name="Tindall B.J."/>
            <person name="Lowry S."/>
            <person name="Lucas S."/>
            <person name="Nolan M."/>
            <person name="Copeland A."/>
            <person name="Glavina Del Rio T."/>
            <person name="Tice H."/>
            <person name="Cheng J.F."/>
            <person name="Han C."/>
            <person name="Pitluck S."/>
            <person name="Liolios K."/>
            <person name="Ivanova N."/>
            <person name="Mavromatis K."/>
            <person name="Mikhailova N."/>
            <person name="Pati A."/>
            <person name="Goodwin L."/>
            <person name="Chen A."/>
            <person name="Palaniappan K."/>
            <person name="Land M."/>
            <person name="Hauser L."/>
            <person name="Chang Y.J."/>
            <person name="Jeffries C.D."/>
            <person name="Rohde M."/>
            <person name="Goker M."/>
            <person name="Woyke T."/>
            <person name="Bristow J."/>
            <person name="Eisen J.A."/>
            <person name="Markowitz V."/>
            <person name="Hugenholtz P."/>
            <person name="Kyrpides N.C."/>
            <person name="Klenk H.P."/>
            <person name="Lapidus A."/>
        </authorList>
    </citation>
    <scope>NUCLEOTIDE SEQUENCE [LARGE SCALE GENOMIC DNA]</scope>
    <source>
        <strain evidence="2">ATCC 700542 / DSM 9946 / VI-R2</strain>
    </source>
</reference>
<evidence type="ECO:0000313" key="1">
    <source>
        <dbReference type="EMBL" id="ADH64658.1"/>
    </source>
</evidence>
<dbReference type="EMBL" id="CP002042">
    <property type="protein sequence ID" value="ADH64658.1"/>
    <property type="molecule type" value="Genomic_DNA"/>
</dbReference>